<dbReference type="SMART" id="SM00849">
    <property type="entry name" value="Lactamase_B"/>
    <property type="match status" value="1"/>
</dbReference>
<dbReference type="InterPro" id="IPR001279">
    <property type="entry name" value="Metallo-B-lactamas"/>
</dbReference>
<proteinExistence type="predicted"/>
<dbReference type="PANTHER" id="PTHR42951">
    <property type="entry name" value="METALLO-BETA-LACTAMASE DOMAIN-CONTAINING"/>
    <property type="match status" value="1"/>
</dbReference>
<dbReference type="AlphaFoldDB" id="A0A0M3DBP4"/>
<dbReference type="SUPFAM" id="SSF56281">
    <property type="entry name" value="Metallo-hydrolase/oxidoreductase"/>
    <property type="match status" value="1"/>
</dbReference>
<dbReference type="InterPro" id="IPR050855">
    <property type="entry name" value="NDM-1-like"/>
</dbReference>
<organism evidence="2 3">
    <name type="scientific">Paraclostridium benzoelyticum</name>
    <dbReference type="NCBI Taxonomy" id="1629550"/>
    <lineage>
        <taxon>Bacteria</taxon>
        <taxon>Bacillati</taxon>
        <taxon>Bacillota</taxon>
        <taxon>Clostridia</taxon>
        <taxon>Peptostreptococcales</taxon>
        <taxon>Peptostreptococcaceae</taxon>
        <taxon>Paraclostridium</taxon>
    </lineage>
</organism>
<evidence type="ECO:0000259" key="1">
    <source>
        <dbReference type="SMART" id="SM00849"/>
    </source>
</evidence>
<dbReference type="OrthoDB" id="11380at2"/>
<name>A0A0M3DBP4_9FIRM</name>
<dbReference type="RefSeq" id="WP_046824175.1">
    <property type="nucleotide sequence ID" value="NZ_LBBT01000338.1"/>
</dbReference>
<keyword evidence="3" id="KW-1185">Reference proteome</keyword>
<reference evidence="2 3" key="1">
    <citation type="submission" date="2015-04" db="EMBL/GenBank/DDBJ databases">
        <title>Microcin producing Clostridium sp. JC272T.</title>
        <authorList>
            <person name="Jyothsna T."/>
            <person name="Sasikala C."/>
            <person name="Ramana C."/>
        </authorList>
    </citation>
    <scope>NUCLEOTIDE SEQUENCE [LARGE SCALE GENOMIC DNA]</scope>
    <source>
        <strain evidence="2 3">JC272</strain>
    </source>
</reference>
<dbReference type="InterPro" id="IPR036866">
    <property type="entry name" value="RibonucZ/Hydroxyglut_hydro"/>
</dbReference>
<protein>
    <submittedName>
        <fullName evidence="2">Metallo-beta-lactamase</fullName>
    </submittedName>
</protein>
<dbReference type="CDD" id="cd07743">
    <property type="entry name" value="metallo-hydrolase-like_MBL-fold"/>
    <property type="match status" value="1"/>
</dbReference>
<comment type="caution">
    <text evidence="2">The sequence shown here is derived from an EMBL/GenBank/DDBJ whole genome shotgun (WGS) entry which is preliminary data.</text>
</comment>
<dbReference type="Gene3D" id="3.60.15.10">
    <property type="entry name" value="Ribonuclease Z/Hydroxyacylglutathione hydrolase-like"/>
    <property type="match status" value="1"/>
</dbReference>
<dbReference type="Pfam" id="PF00753">
    <property type="entry name" value="Lactamase_B"/>
    <property type="match status" value="1"/>
</dbReference>
<evidence type="ECO:0000313" key="2">
    <source>
        <dbReference type="EMBL" id="KKY00080.1"/>
    </source>
</evidence>
<dbReference type="PATRIC" id="fig|1629550.3.peg.2744"/>
<dbReference type="EMBL" id="LBBT01000338">
    <property type="protein sequence ID" value="KKY00080.1"/>
    <property type="molecule type" value="Genomic_DNA"/>
</dbReference>
<feature type="domain" description="Metallo-beta-lactamase" evidence="1">
    <location>
        <begin position="17"/>
        <end position="209"/>
    </location>
</feature>
<gene>
    <name evidence="2" type="ORF">VN21_16200</name>
</gene>
<accession>A0A0M3DBP4</accession>
<sequence length="301" mass="34909">MRFKNIKGNSFYIRGGTNTGVYVFNDKSALIIDPGLPGVRPRNIIRDLEKEGITIKWMINTHEHNDHYGAGYQFKEKYPNLVNMSSFYSKLYIDNPILFSTYIMGGNTNEFFDNILMSKNMKNVSIDRTIKPGKLHINGEYIEIIDLKGHTAGSIGVLTKDKVLFLGDMLVGEELLYKFDLLFIFDVEAYLDSLDLLHTIDFEYAVLGHCKKELDKLETLDLVKKHRESVNKYLKQIRNIIKEPTSLESILKIILNENNLSYNYKEYHFFKSTLVGMISYLNKLGEIKYFIEDGDVLYYTK</sequence>
<dbReference type="Proteomes" id="UP000034407">
    <property type="component" value="Unassembled WGS sequence"/>
</dbReference>
<evidence type="ECO:0000313" key="3">
    <source>
        <dbReference type="Proteomes" id="UP000034407"/>
    </source>
</evidence>
<dbReference type="PANTHER" id="PTHR42951:SF14">
    <property type="entry name" value="METALLO-BETA-LACTAMASE SUPERFAMILY PROTEIN"/>
    <property type="match status" value="1"/>
</dbReference>